<evidence type="ECO:0000313" key="3">
    <source>
        <dbReference type="Proteomes" id="UP000777784"/>
    </source>
</evidence>
<dbReference type="PANTHER" id="PTHR42852:SF17">
    <property type="entry name" value="THIOREDOXIN-LIKE PROTEIN HI_1115"/>
    <property type="match status" value="1"/>
</dbReference>
<dbReference type="GO" id="GO:0016209">
    <property type="term" value="F:antioxidant activity"/>
    <property type="evidence" value="ECO:0007669"/>
    <property type="project" value="InterPro"/>
</dbReference>
<protein>
    <submittedName>
        <fullName evidence="2">Peroxiredoxin family protein</fullName>
    </submittedName>
</protein>
<feature type="domain" description="Thioredoxin" evidence="1">
    <location>
        <begin position="32"/>
        <end position="172"/>
    </location>
</feature>
<evidence type="ECO:0000313" key="2">
    <source>
        <dbReference type="EMBL" id="MBU2690846.1"/>
    </source>
</evidence>
<evidence type="ECO:0000259" key="1">
    <source>
        <dbReference type="PROSITE" id="PS51352"/>
    </source>
</evidence>
<accession>A0A948RUM5</accession>
<dbReference type="PROSITE" id="PS51352">
    <property type="entry name" value="THIOREDOXIN_2"/>
    <property type="match status" value="1"/>
</dbReference>
<dbReference type="Gene3D" id="3.40.30.10">
    <property type="entry name" value="Glutaredoxin"/>
    <property type="match status" value="1"/>
</dbReference>
<gene>
    <name evidence="2" type="ORF">KJ970_07935</name>
</gene>
<dbReference type="InterPro" id="IPR013766">
    <property type="entry name" value="Thioredoxin_domain"/>
</dbReference>
<dbReference type="InterPro" id="IPR000866">
    <property type="entry name" value="AhpC/TSA"/>
</dbReference>
<dbReference type="Proteomes" id="UP000777784">
    <property type="component" value="Unassembled WGS sequence"/>
</dbReference>
<reference evidence="2" key="1">
    <citation type="submission" date="2021-05" db="EMBL/GenBank/DDBJ databases">
        <title>Energy efficiency and biological interactions define the core microbiome of deep oligotrophic groundwater.</title>
        <authorList>
            <person name="Mehrshad M."/>
            <person name="Lopez-Fernandez M."/>
            <person name="Bell E."/>
            <person name="Bernier-Latmani R."/>
            <person name="Bertilsson S."/>
            <person name="Dopson M."/>
        </authorList>
    </citation>
    <scope>NUCLEOTIDE SEQUENCE</scope>
    <source>
        <strain evidence="2">Modern_marine.mb.64</strain>
    </source>
</reference>
<dbReference type="CDD" id="cd02966">
    <property type="entry name" value="TlpA_like_family"/>
    <property type="match status" value="1"/>
</dbReference>
<proteinExistence type="predicted"/>
<organism evidence="2 3">
    <name type="scientific">Eiseniibacteriota bacterium</name>
    <dbReference type="NCBI Taxonomy" id="2212470"/>
    <lineage>
        <taxon>Bacteria</taxon>
        <taxon>Candidatus Eiseniibacteriota</taxon>
    </lineage>
</organism>
<comment type="caution">
    <text evidence="2">The sequence shown here is derived from an EMBL/GenBank/DDBJ whole genome shotgun (WGS) entry which is preliminary data.</text>
</comment>
<dbReference type="InterPro" id="IPR036249">
    <property type="entry name" value="Thioredoxin-like_sf"/>
</dbReference>
<dbReference type="InterPro" id="IPR050553">
    <property type="entry name" value="Thioredoxin_ResA/DsbE_sf"/>
</dbReference>
<dbReference type="GO" id="GO:0016491">
    <property type="term" value="F:oxidoreductase activity"/>
    <property type="evidence" value="ECO:0007669"/>
    <property type="project" value="InterPro"/>
</dbReference>
<sequence>MMKKISQKLRHPLALALLILPLLFPIQGVLGLDAGDPAPYFVVEDLDGNVYNLVQLEDTVVLLFFFDPSDPYCVTIAPQLEQAIWQTFAWHDFKVLGLNIGDPALEIVENFRDATGVTFPLIADASAIGQDYGMRSNSFVLVDGLEIVRYVASGSGAYSESELKEAVSNSLEGVAPPKEATWGRIKNLFGEKAYGALTPAQ</sequence>
<dbReference type="EMBL" id="JAHJDP010000038">
    <property type="protein sequence ID" value="MBU2690846.1"/>
    <property type="molecule type" value="Genomic_DNA"/>
</dbReference>
<dbReference type="SUPFAM" id="SSF52833">
    <property type="entry name" value="Thioredoxin-like"/>
    <property type="match status" value="1"/>
</dbReference>
<name>A0A948RUM5_UNCEI</name>
<dbReference type="Pfam" id="PF00578">
    <property type="entry name" value="AhpC-TSA"/>
    <property type="match status" value="1"/>
</dbReference>
<dbReference type="AlphaFoldDB" id="A0A948RUM5"/>
<dbReference type="PANTHER" id="PTHR42852">
    <property type="entry name" value="THIOL:DISULFIDE INTERCHANGE PROTEIN DSBE"/>
    <property type="match status" value="1"/>
</dbReference>